<dbReference type="Proteomes" id="UP001310890">
    <property type="component" value="Unassembled WGS sequence"/>
</dbReference>
<gene>
    <name evidence="7" type="ORF">LTR62_003336</name>
</gene>
<dbReference type="GO" id="GO:0005634">
    <property type="term" value="C:nucleus"/>
    <property type="evidence" value="ECO:0007669"/>
    <property type="project" value="UniProtKB-ARBA"/>
</dbReference>
<evidence type="ECO:0000313" key="8">
    <source>
        <dbReference type="Proteomes" id="UP001310890"/>
    </source>
</evidence>
<dbReference type="GO" id="GO:0006606">
    <property type="term" value="P:protein import into nucleus"/>
    <property type="evidence" value="ECO:0007669"/>
    <property type="project" value="InterPro"/>
</dbReference>
<protein>
    <recommendedName>
        <fullName evidence="6">Importin N-terminal domain-containing protein</fullName>
    </recommendedName>
</protein>
<reference evidence="7" key="1">
    <citation type="submission" date="2023-08" db="EMBL/GenBank/DDBJ databases">
        <title>Black Yeasts Isolated from many extreme environments.</title>
        <authorList>
            <person name="Coleine C."/>
            <person name="Stajich J.E."/>
            <person name="Selbmann L."/>
        </authorList>
    </citation>
    <scope>NUCLEOTIDE SEQUENCE</scope>
    <source>
        <strain evidence="7">CCFEE 5401</strain>
    </source>
</reference>
<dbReference type="InterPro" id="IPR040122">
    <property type="entry name" value="Importin_beta"/>
</dbReference>
<dbReference type="PROSITE" id="PS50166">
    <property type="entry name" value="IMPORTIN_B_NT"/>
    <property type="match status" value="1"/>
</dbReference>
<evidence type="ECO:0000313" key="7">
    <source>
        <dbReference type="EMBL" id="KAK5113709.1"/>
    </source>
</evidence>
<comment type="subcellular location">
    <subcellularLocation>
        <location evidence="1">Cytoplasm</location>
    </subcellularLocation>
</comment>
<keyword evidence="3" id="KW-0963">Cytoplasm</keyword>
<evidence type="ECO:0000256" key="1">
    <source>
        <dbReference type="ARBA" id="ARBA00004496"/>
    </source>
</evidence>
<organism evidence="7 8">
    <name type="scientific">Meristemomyces frigidus</name>
    <dbReference type="NCBI Taxonomy" id="1508187"/>
    <lineage>
        <taxon>Eukaryota</taxon>
        <taxon>Fungi</taxon>
        <taxon>Dikarya</taxon>
        <taxon>Ascomycota</taxon>
        <taxon>Pezizomycotina</taxon>
        <taxon>Dothideomycetes</taxon>
        <taxon>Dothideomycetidae</taxon>
        <taxon>Mycosphaerellales</taxon>
        <taxon>Teratosphaeriaceae</taxon>
        <taxon>Meristemomyces</taxon>
    </lineage>
</organism>
<evidence type="ECO:0000256" key="3">
    <source>
        <dbReference type="ARBA" id="ARBA00022490"/>
    </source>
</evidence>
<evidence type="ECO:0000256" key="4">
    <source>
        <dbReference type="ARBA" id="ARBA00022737"/>
    </source>
</evidence>
<keyword evidence="2" id="KW-0813">Transport</keyword>
<evidence type="ECO:0000256" key="5">
    <source>
        <dbReference type="ARBA" id="ARBA00022927"/>
    </source>
</evidence>
<dbReference type="InterPro" id="IPR011989">
    <property type="entry name" value="ARM-like"/>
</dbReference>
<keyword evidence="4" id="KW-0677">Repeat</keyword>
<evidence type="ECO:0000259" key="6">
    <source>
        <dbReference type="PROSITE" id="PS50166"/>
    </source>
</evidence>
<sequence length="948" mass="105193">MAWQPEPQQLVQLSHVLKDSLSGHDIAAQKNAELALRRAKTSPDINNYLTYLCVTSNPPPGLDATAYHAARSAAAIMLKNNARSSYRAIPEPSKTFLRSTILFGLQDGNVQIRNFVGNVVTEVLRQGGIMSWPQALPDLLAMVGNESGRMSVEARDGAMGALFKICEDNKRALDQEYPNQGRPLALLLPKFLEVTTSPNPKLRSRSLSAINVFLTEPIASTARDNIDSILRHVVQLTSDTSDDVRRFVCRTFALLADGMPNVLIPHVAGIVDYTISQQKDIQNEELALDASEFFFEASSAPALRDALGAHLNKIVPVLLDSMIYSEDDQLRLEGDGEDADEEDEEKDIKPQFATSKLSRANASIADTSSHTLQASNVQMKAAINGFAYEDDDDIDEGEIEEDDEFDVDPEDEWNLRKCSAAALDSLASHFGGPVFEVTLPWLMENLAHKDWQNREAAVLALGAIGPGCMENIEPHLPKLIPYMISLLTDQQPVVRQITCWALSRFAGWASHLEPSGKREFFEPMMEGILYRMLDGNKKVQEGAASAFATLEEAANTQLTPYTAVIVRQFVQCFGRYKDKNMYILYDCVQTLAEYAGPELAKPELVGLLMPALIDRWEKVQDASREMFPLLECLAFVATALGNQFTPFARPFFMRCIKIIQQNLEEGQSAVNEPYLDVPDKDFLVTSLDLLSSIIQALDGQFSSELAATANPNMFEMLAYCMKDTNNDVRQSAYALLGDCAIYIFPRLQPYLPTLLEIIMHQLDMSLVNDDPETAFRVINNACWSCGEIAMRHGADMAPYVERLLPKLANIMFTSNVPESINENAAIALGRLGIGCHQQLAPHLANFAMPFLATMQKVSWTDEKGHAYKGFASVVLDNPKAMEQCLLNFLAEMANAPGLFLTGMQEDGPLQNFEKVISEYKGLIGTGFDDYLHNLPPPQEQALRQLYAF</sequence>
<dbReference type="InterPro" id="IPR016024">
    <property type="entry name" value="ARM-type_fold"/>
</dbReference>
<dbReference type="Pfam" id="PF13513">
    <property type="entry name" value="HEAT_EZ"/>
    <property type="match status" value="1"/>
</dbReference>
<comment type="caution">
    <text evidence="7">The sequence shown here is derived from an EMBL/GenBank/DDBJ whole genome shotgun (WGS) entry which is preliminary data.</text>
</comment>
<dbReference type="GO" id="GO:0005737">
    <property type="term" value="C:cytoplasm"/>
    <property type="evidence" value="ECO:0007669"/>
    <property type="project" value="UniProtKB-SubCell"/>
</dbReference>
<keyword evidence="5" id="KW-0653">Protein transport</keyword>
<dbReference type="InterPro" id="IPR001494">
    <property type="entry name" value="Importin-beta_N"/>
</dbReference>
<evidence type="ECO:0000256" key="2">
    <source>
        <dbReference type="ARBA" id="ARBA00022448"/>
    </source>
</evidence>
<name>A0AAN7TK90_9PEZI</name>
<accession>A0AAN7TK90</accession>
<dbReference type="GO" id="GO:0031267">
    <property type="term" value="F:small GTPase binding"/>
    <property type="evidence" value="ECO:0007669"/>
    <property type="project" value="InterPro"/>
</dbReference>
<dbReference type="Gene3D" id="1.25.10.10">
    <property type="entry name" value="Leucine-rich Repeat Variant"/>
    <property type="match status" value="2"/>
</dbReference>
<dbReference type="PANTHER" id="PTHR10527">
    <property type="entry name" value="IMPORTIN BETA"/>
    <property type="match status" value="1"/>
</dbReference>
<dbReference type="FunFam" id="1.25.10.10:FF:000219">
    <property type="entry name" value="Importin subunit beta-2"/>
    <property type="match status" value="1"/>
</dbReference>
<feature type="domain" description="Importin N-terminal" evidence="6">
    <location>
        <begin position="32"/>
        <end position="107"/>
    </location>
</feature>
<dbReference type="SUPFAM" id="SSF48371">
    <property type="entry name" value="ARM repeat"/>
    <property type="match status" value="1"/>
</dbReference>
<dbReference type="AlphaFoldDB" id="A0AAN7TK90"/>
<dbReference type="EMBL" id="JAVRRL010000022">
    <property type="protein sequence ID" value="KAK5113709.1"/>
    <property type="molecule type" value="Genomic_DNA"/>
</dbReference>
<proteinExistence type="predicted"/>